<gene>
    <name evidence="2" type="ORF">HaLaN_23669</name>
</gene>
<accession>A0A699ZWV2</accession>
<evidence type="ECO:0000313" key="3">
    <source>
        <dbReference type="Proteomes" id="UP000485058"/>
    </source>
</evidence>
<proteinExistence type="predicted"/>
<organism evidence="2 3">
    <name type="scientific">Haematococcus lacustris</name>
    <name type="common">Green alga</name>
    <name type="synonym">Haematococcus pluvialis</name>
    <dbReference type="NCBI Taxonomy" id="44745"/>
    <lineage>
        <taxon>Eukaryota</taxon>
        <taxon>Viridiplantae</taxon>
        <taxon>Chlorophyta</taxon>
        <taxon>core chlorophytes</taxon>
        <taxon>Chlorophyceae</taxon>
        <taxon>CS clade</taxon>
        <taxon>Chlamydomonadales</taxon>
        <taxon>Haematococcaceae</taxon>
        <taxon>Haematococcus</taxon>
    </lineage>
</organism>
<name>A0A699ZWV2_HAELA</name>
<dbReference type="Proteomes" id="UP000485058">
    <property type="component" value="Unassembled WGS sequence"/>
</dbReference>
<protein>
    <submittedName>
        <fullName evidence="2">Uncharacterized protein</fullName>
    </submittedName>
</protein>
<sequence>MFSKQSSLSDEGGRSDDCMLRNGSNLNH</sequence>
<comment type="caution">
    <text evidence="2">The sequence shown here is derived from an EMBL/GenBank/DDBJ whole genome shotgun (WGS) entry which is preliminary data.</text>
</comment>
<reference evidence="2 3" key="1">
    <citation type="submission" date="2020-02" db="EMBL/GenBank/DDBJ databases">
        <title>Draft genome sequence of Haematococcus lacustris strain NIES-144.</title>
        <authorList>
            <person name="Morimoto D."/>
            <person name="Nakagawa S."/>
            <person name="Yoshida T."/>
            <person name="Sawayama S."/>
        </authorList>
    </citation>
    <scope>NUCLEOTIDE SEQUENCE [LARGE SCALE GENOMIC DNA]</scope>
    <source>
        <strain evidence="2 3">NIES-144</strain>
    </source>
</reference>
<evidence type="ECO:0000256" key="1">
    <source>
        <dbReference type="SAM" id="MobiDB-lite"/>
    </source>
</evidence>
<feature type="region of interest" description="Disordered" evidence="1">
    <location>
        <begin position="1"/>
        <end position="28"/>
    </location>
</feature>
<dbReference type="AlphaFoldDB" id="A0A699ZWV2"/>
<keyword evidence="3" id="KW-1185">Reference proteome</keyword>
<evidence type="ECO:0000313" key="2">
    <source>
        <dbReference type="EMBL" id="GFH25670.1"/>
    </source>
</evidence>
<dbReference type="EMBL" id="BLLF01002883">
    <property type="protein sequence ID" value="GFH25670.1"/>
    <property type="molecule type" value="Genomic_DNA"/>
</dbReference>